<keyword evidence="2" id="KW-0378">Hydrolase</keyword>
<keyword evidence="3" id="KW-1185">Reference proteome</keyword>
<feature type="domain" description="Helicase XPB/Ssl2 N-terminal" evidence="1">
    <location>
        <begin position="555"/>
        <end position="674"/>
    </location>
</feature>
<comment type="caution">
    <text evidence="2">The sequence shown here is derived from an EMBL/GenBank/DDBJ whole genome shotgun (WGS) entry which is preliminary data.</text>
</comment>
<reference evidence="3" key="1">
    <citation type="journal article" date="2019" name="Int. J. Syst. Evol. Microbiol.">
        <title>The Global Catalogue of Microorganisms (GCM) 10K type strain sequencing project: providing services to taxonomists for standard genome sequencing and annotation.</title>
        <authorList>
            <consortium name="The Broad Institute Genomics Platform"/>
            <consortium name="The Broad Institute Genome Sequencing Center for Infectious Disease"/>
            <person name="Wu L."/>
            <person name="Ma J."/>
        </authorList>
    </citation>
    <scope>NUCLEOTIDE SEQUENCE [LARGE SCALE GENOMIC DNA]</scope>
    <source>
        <strain evidence="3">CGMCC 1.15399</strain>
    </source>
</reference>
<evidence type="ECO:0000313" key="2">
    <source>
        <dbReference type="EMBL" id="MFD1545805.1"/>
    </source>
</evidence>
<organism evidence="2 3">
    <name type="scientific">Nonomuraea guangzhouensis</name>
    <dbReference type="NCBI Taxonomy" id="1291555"/>
    <lineage>
        <taxon>Bacteria</taxon>
        <taxon>Bacillati</taxon>
        <taxon>Actinomycetota</taxon>
        <taxon>Actinomycetes</taxon>
        <taxon>Streptosporangiales</taxon>
        <taxon>Streptosporangiaceae</taxon>
        <taxon>Nonomuraea</taxon>
    </lineage>
</organism>
<dbReference type="Pfam" id="PF13625">
    <property type="entry name" value="Helicase_C_3"/>
    <property type="match status" value="1"/>
</dbReference>
<dbReference type="EMBL" id="JBHUCM010000051">
    <property type="protein sequence ID" value="MFD1545805.1"/>
    <property type="molecule type" value="Genomic_DNA"/>
</dbReference>
<dbReference type="Proteomes" id="UP001597097">
    <property type="component" value="Unassembled WGS sequence"/>
</dbReference>
<proteinExistence type="predicted"/>
<dbReference type="GO" id="GO:0004386">
    <property type="term" value="F:helicase activity"/>
    <property type="evidence" value="ECO:0007669"/>
    <property type="project" value="UniProtKB-KW"/>
</dbReference>
<name>A0ABW4GT15_9ACTN</name>
<evidence type="ECO:0000313" key="3">
    <source>
        <dbReference type="Proteomes" id="UP001597097"/>
    </source>
</evidence>
<dbReference type="InterPro" id="IPR032830">
    <property type="entry name" value="XPB/Ssl2_N"/>
</dbReference>
<protein>
    <submittedName>
        <fullName evidence="2">Helicase-associated domain-containing protein</fullName>
    </submittedName>
</protein>
<accession>A0ABW4GT15</accession>
<gene>
    <name evidence="2" type="ORF">ACFSJ0_52805</name>
</gene>
<evidence type="ECO:0000259" key="1">
    <source>
        <dbReference type="Pfam" id="PF13625"/>
    </source>
</evidence>
<keyword evidence="2" id="KW-0347">Helicase</keyword>
<keyword evidence="2" id="KW-0067">ATP-binding</keyword>
<keyword evidence="2" id="KW-0547">Nucleotide-binding</keyword>
<dbReference type="RefSeq" id="WP_219539887.1">
    <property type="nucleotide sequence ID" value="NZ_JAHKRM010000085.1"/>
</dbReference>
<sequence>MPSDALMAWLTTRAPEQLALLADRGALRVRGREPSLEDYAHLLSQDHVLARLMGFCTLPELQALGAIAWLSAQRHGPIPDDYWRAPDPDERAVSRAEVLTLLAGQDQDLRAEAQAALERLADQALLQPPHGERCVVAPYIHRNLADGMGLGRPAAHLIARYFNAPEVHRLAAALGLDKAPGREAAERNVVAFLTDPERLHALLAKAPATATELLDRLAHEGPLLEVRSFQPAGLYGTNKYVYFADGAEQAGADWLAARGLLLPAGVPQVAELPVEVAIAVRGELRATFTPHPPQPRDLPRAENIEPPAEAAAGTLAWQLERLLAGCAEQPLTVRKSGGVAIRDTKRLAKGIAEPETVRFLLELCFRAGLLGLVAEPAEPPANRRAKVPPPAHVVLPTRAYDRWLSYAPAQRLVPILAAWAVCRDIPLWWPDPDQTPVALAGLDDSDAVSLRYALLEALAAAPAQRATDAPPYLVAAATWHRPARIPQGPAGAQRIEATLREAALLGVIGQGALTRLGHTVLDLLRTGQAWKTPNAALSPVLTAMLPPPRTTARFQTDLTAVVAGAPEAKLAALLSTVGVRESEGHAVVWRISHASVRHALDAGHKPDTLLSRLRAVAEGDLPQPLEYLIKDVGRTHGRMRVVRSGCCIRSDDEALLDELVHAKPLRALGLRLIAPTVLISASPERETMTALRAAGYAPALEAETGATLVEKPSARRAP</sequence>